<protein>
    <submittedName>
        <fullName evidence="2">Uncharacterized protein</fullName>
    </submittedName>
</protein>
<keyword evidence="1" id="KW-0732">Signal</keyword>
<organism evidence="2 3">
    <name type="scientific">Prosthecobacter fluviatilis</name>
    <dbReference type="NCBI Taxonomy" id="445931"/>
    <lineage>
        <taxon>Bacteria</taxon>
        <taxon>Pseudomonadati</taxon>
        <taxon>Verrucomicrobiota</taxon>
        <taxon>Verrucomicrobiia</taxon>
        <taxon>Verrucomicrobiales</taxon>
        <taxon>Verrucomicrobiaceae</taxon>
        <taxon>Prosthecobacter</taxon>
    </lineage>
</organism>
<dbReference type="Proteomes" id="UP001596052">
    <property type="component" value="Unassembled WGS sequence"/>
</dbReference>
<accession>A0ABW0KPL0</accession>
<proteinExistence type="predicted"/>
<keyword evidence="3" id="KW-1185">Reference proteome</keyword>
<evidence type="ECO:0000313" key="3">
    <source>
        <dbReference type="Proteomes" id="UP001596052"/>
    </source>
</evidence>
<comment type="caution">
    <text evidence="2">The sequence shown here is derived from an EMBL/GenBank/DDBJ whole genome shotgun (WGS) entry which is preliminary data.</text>
</comment>
<dbReference type="EMBL" id="JBHSMQ010000002">
    <property type="protein sequence ID" value="MFC5454486.1"/>
    <property type="molecule type" value="Genomic_DNA"/>
</dbReference>
<name>A0ABW0KPL0_9BACT</name>
<feature type="chain" id="PRO_5046871667" evidence="1">
    <location>
        <begin position="20"/>
        <end position="163"/>
    </location>
</feature>
<evidence type="ECO:0000313" key="2">
    <source>
        <dbReference type="EMBL" id="MFC5454486.1"/>
    </source>
</evidence>
<feature type="signal peptide" evidence="1">
    <location>
        <begin position="1"/>
        <end position="19"/>
    </location>
</feature>
<evidence type="ECO:0000256" key="1">
    <source>
        <dbReference type="SAM" id="SignalP"/>
    </source>
</evidence>
<dbReference type="RefSeq" id="WP_377164616.1">
    <property type="nucleotide sequence ID" value="NZ_JBHSMQ010000002.1"/>
</dbReference>
<reference evidence="3" key="1">
    <citation type="journal article" date="2019" name="Int. J. Syst. Evol. Microbiol.">
        <title>The Global Catalogue of Microorganisms (GCM) 10K type strain sequencing project: providing services to taxonomists for standard genome sequencing and annotation.</title>
        <authorList>
            <consortium name="The Broad Institute Genomics Platform"/>
            <consortium name="The Broad Institute Genome Sequencing Center for Infectious Disease"/>
            <person name="Wu L."/>
            <person name="Ma J."/>
        </authorList>
    </citation>
    <scope>NUCLEOTIDE SEQUENCE [LARGE SCALE GENOMIC DNA]</scope>
    <source>
        <strain evidence="3">CGMCC 4.1469</strain>
    </source>
</reference>
<sequence length="163" mass="17906">MKTILSIFLGLLLTGVASAGSVMLNVKAASENKTADKKQAEVTRAYWLNVRVTNPSGAKLEGVTLRWTLFAANLRRGSDTIVVEKSGDMKISVDANGRYADVATPKVAFVFTPMHTERSGRRSVKTVEESGHRYHGFHVQVLNGDAVLADFWSNEALRKNQLK</sequence>
<gene>
    <name evidence="2" type="ORF">ACFQDI_06420</name>
</gene>